<evidence type="ECO:0000313" key="2">
    <source>
        <dbReference type="EMBL" id="MBU9713705.1"/>
    </source>
</evidence>
<dbReference type="PANTHER" id="PTHR47739">
    <property type="entry name" value="TRNA1(VAL) (ADENINE(37)-N6)-METHYLTRANSFERASE"/>
    <property type="match status" value="1"/>
</dbReference>
<dbReference type="InterPro" id="IPR050210">
    <property type="entry name" value="tRNA_Adenine-N(6)_MTase"/>
</dbReference>
<feature type="domain" description="Methyltransferase small" evidence="1">
    <location>
        <begin position="34"/>
        <end position="134"/>
    </location>
</feature>
<dbReference type="EMBL" id="JAHQCS010000149">
    <property type="protein sequence ID" value="MBU9713705.1"/>
    <property type="molecule type" value="Genomic_DNA"/>
</dbReference>
<dbReference type="Proteomes" id="UP000784880">
    <property type="component" value="Unassembled WGS sequence"/>
</dbReference>
<organism evidence="2 3">
    <name type="scientific">Evansella tamaricis</name>
    <dbReference type="NCBI Taxonomy" id="2069301"/>
    <lineage>
        <taxon>Bacteria</taxon>
        <taxon>Bacillati</taxon>
        <taxon>Bacillota</taxon>
        <taxon>Bacilli</taxon>
        <taxon>Bacillales</taxon>
        <taxon>Bacillaceae</taxon>
        <taxon>Evansella</taxon>
    </lineage>
</organism>
<reference evidence="2 3" key="1">
    <citation type="submission" date="2021-06" db="EMBL/GenBank/DDBJ databases">
        <title>Bacillus sp. RD4P76, an endophyte from a halophyte.</title>
        <authorList>
            <person name="Sun J.-Q."/>
        </authorList>
    </citation>
    <scope>NUCLEOTIDE SEQUENCE [LARGE SCALE GENOMIC DNA]</scope>
    <source>
        <strain evidence="2 3">CGMCC 1.15917</strain>
    </source>
</reference>
<accession>A0ABS6JMQ8</accession>
<gene>
    <name evidence="2" type="ORF">KS419_18410</name>
</gene>
<evidence type="ECO:0000313" key="3">
    <source>
        <dbReference type="Proteomes" id="UP000784880"/>
    </source>
</evidence>
<sequence>MESNNSIERLDYMPGKKRYIFQRDDVFSFSIDAVLLARFAKVPSDSGKVIDLCTGNGAIPLLLSLKTKACIDGVEIQNILSELAIKSCIYNGLENQIRIINSNILELYDEVSWGEYDLVTCNPPYFALTSEKGKNVNEKVSFARHEIACTLDDVIRISAKLVKQTGRLSMVHRPERLTEILLTMKKYRLEPKKIQFVHPKQDREANMVLVEGVRSGKTGIRTLPPIFVYGNGKQYTKEFKELYENW</sequence>
<evidence type="ECO:0000259" key="1">
    <source>
        <dbReference type="Pfam" id="PF05175"/>
    </source>
</evidence>
<comment type="caution">
    <text evidence="2">The sequence shown here is derived from an EMBL/GenBank/DDBJ whole genome shotgun (WGS) entry which is preliminary data.</text>
</comment>
<dbReference type="CDD" id="cd02440">
    <property type="entry name" value="AdoMet_MTases"/>
    <property type="match status" value="1"/>
</dbReference>
<dbReference type="PANTHER" id="PTHR47739:SF1">
    <property type="entry name" value="TRNA1(VAL) (ADENINE(37)-N6)-METHYLTRANSFERASE"/>
    <property type="match status" value="1"/>
</dbReference>
<dbReference type="RefSeq" id="WP_217067856.1">
    <property type="nucleotide sequence ID" value="NZ_JAHQCS010000149.1"/>
</dbReference>
<name>A0ABS6JMQ8_9BACI</name>
<keyword evidence="3" id="KW-1185">Reference proteome</keyword>
<protein>
    <submittedName>
        <fullName evidence="2">tRNA1(Val) (Adenine(37)-N6)-methyltransferase</fullName>
    </submittedName>
</protein>
<dbReference type="InterPro" id="IPR007848">
    <property type="entry name" value="Small_mtfrase_dom"/>
</dbReference>
<proteinExistence type="predicted"/>
<dbReference type="Pfam" id="PF05175">
    <property type="entry name" value="MTS"/>
    <property type="match status" value="1"/>
</dbReference>